<organism evidence="2 3">
    <name type="scientific">[Clostridium] leptum</name>
    <dbReference type="NCBI Taxonomy" id="1535"/>
    <lineage>
        <taxon>Bacteria</taxon>
        <taxon>Bacillati</taxon>
        <taxon>Bacillota</taxon>
        <taxon>Clostridia</taxon>
        <taxon>Eubacteriales</taxon>
        <taxon>Oscillospiraceae</taxon>
        <taxon>Oscillospiraceae incertae sedis</taxon>
    </lineage>
</organism>
<dbReference type="EMBL" id="QRTC01000033">
    <property type="protein sequence ID" value="RGQ39469.1"/>
    <property type="molecule type" value="Genomic_DNA"/>
</dbReference>
<sequence>MKKLLSLFLIGLILCSLLVGCSDKTMVDPNNPVTLTMWHVYGSQTSSPMNDLIEEFNRTSGKENGVFVKVGLVTNSDDIDLALTAGLNDEPGAYELPDLFVAYPRITEEFADGALLDFGAYFSEEELSAYRSDFLSEGYFDEQLLMLPIAKSSELIFVNKTIFDRFSADTGITTDCFHHVEDLMSACNAYYDWSQGQTMFQINDFYHYFLTNMAGLGSEFVTDGRINVGSDASRKLLFPLLKQAFTAVYALETAMLLIAGKQERSSAALVLPQEFCICVTM</sequence>
<keyword evidence="1" id="KW-0732">Signal</keyword>
<evidence type="ECO:0000313" key="2">
    <source>
        <dbReference type="EMBL" id="RGQ39469.1"/>
    </source>
</evidence>
<name>A0A412AWP4_9FIRM</name>
<proteinExistence type="predicted"/>
<dbReference type="SUPFAM" id="SSF53850">
    <property type="entry name" value="Periplasmic binding protein-like II"/>
    <property type="match status" value="1"/>
</dbReference>
<gene>
    <name evidence="2" type="ORF">DWY99_08900</name>
</gene>
<dbReference type="PROSITE" id="PS51257">
    <property type="entry name" value="PROKAR_LIPOPROTEIN"/>
    <property type="match status" value="1"/>
</dbReference>
<feature type="chain" id="PRO_5039296146" evidence="1">
    <location>
        <begin position="22"/>
        <end position="281"/>
    </location>
</feature>
<dbReference type="Gene3D" id="3.40.190.10">
    <property type="entry name" value="Periplasmic binding protein-like II"/>
    <property type="match status" value="1"/>
</dbReference>
<protein>
    <submittedName>
        <fullName evidence="2">Carbohydrate ABC transporter substrate-binding protein</fullName>
    </submittedName>
</protein>
<reference evidence="2 3" key="1">
    <citation type="submission" date="2018-08" db="EMBL/GenBank/DDBJ databases">
        <title>A genome reference for cultivated species of the human gut microbiota.</title>
        <authorList>
            <person name="Zou Y."/>
            <person name="Xue W."/>
            <person name="Luo G."/>
        </authorList>
    </citation>
    <scope>NUCLEOTIDE SEQUENCE [LARGE SCALE GENOMIC DNA]</scope>
    <source>
        <strain evidence="2 3">AF28-26</strain>
    </source>
</reference>
<accession>A0A412AWP4</accession>
<dbReference type="Proteomes" id="UP000284751">
    <property type="component" value="Unassembled WGS sequence"/>
</dbReference>
<evidence type="ECO:0000256" key="1">
    <source>
        <dbReference type="SAM" id="SignalP"/>
    </source>
</evidence>
<feature type="signal peptide" evidence="1">
    <location>
        <begin position="1"/>
        <end position="21"/>
    </location>
</feature>
<comment type="caution">
    <text evidence="2">The sequence shown here is derived from an EMBL/GenBank/DDBJ whole genome shotgun (WGS) entry which is preliminary data.</text>
</comment>
<evidence type="ECO:0000313" key="3">
    <source>
        <dbReference type="Proteomes" id="UP000284751"/>
    </source>
</evidence>
<dbReference type="AlphaFoldDB" id="A0A412AWP4"/>